<dbReference type="InterPro" id="IPR052016">
    <property type="entry name" value="Bact_Sigma-Reg"/>
</dbReference>
<sequence>MLKKFGRADYERIYQELGKGFTVLKEEKLIISPLSVNHEEMGVIYIIEDRDKMIDIDEEMMSALGIQIGTAIKNARAYYELLSKERISQELAVASRIQNRILPEDIHSVDGLQIAKYFKPAKEIGGDYYDYGILRDNIFSLPLQMSVGKGFLQHF</sequence>
<dbReference type="EMBL" id="AUZI01000004">
    <property type="protein sequence ID" value="KID50338.1"/>
    <property type="molecule type" value="Genomic_DNA"/>
</dbReference>
<proteinExistence type="predicted"/>
<keyword evidence="1" id="KW-0378">Hydrolase</keyword>
<dbReference type="PATRIC" id="fig|1226633.4.peg.33"/>
<dbReference type="PANTHER" id="PTHR43156">
    <property type="entry name" value="STAGE II SPORULATION PROTEIN E-RELATED"/>
    <property type="match status" value="1"/>
</dbReference>
<reference evidence="2 3" key="1">
    <citation type="submission" date="2013-08" db="EMBL/GenBank/DDBJ databases">
        <title>An opportunistic ruminal bacterium that causes liver abscesses in cattle.</title>
        <authorList>
            <person name="Benahmed F.H."/>
            <person name="Rasmussen M."/>
            <person name="Harbottle H."/>
            <person name="Soppet D."/>
            <person name="Nagaraja T.G."/>
            <person name="Davidson M."/>
        </authorList>
    </citation>
    <scope>NUCLEOTIDE SEQUENCE [LARGE SCALE GENOMIC DNA]</scope>
    <source>
        <strain evidence="2 3">B35</strain>
    </source>
</reference>
<dbReference type="AlphaFoldDB" id="A0A0B4EA45"/>
<evidence type="ECO:0000313" key="3">
    <source>
        <dbReference type="Proteomes" id="UP000031184"/>
    </source>
</evidence>
<evidence type="ECO:0000313" key="2">
    <source>
        <dbReference type="EMBL" id="KID50338.1"/>
    </source>
</evidence>
<organism evidence="2 3">
    <name type="scientific">Fusobacterium necrophorum subsp. funduliforme B35</name>
    <dbReference type="NCBI Taxonomy" id="1226633"/>
    <lineage>
        <taxon>Bacteria</taxon>
        <taxon>Fusobacteriati</taxon>
        <taxon>Fusobacteriota</taxon>
        <taxon>Fusobacteriia</taxon>
        <taxon>Fusobacteriales</taxon>
        <taxon>Fusobacteriaceae</taxon>
        <taxon>Fusobacterium</taxon>
    </lineage>
</organism>
<dbReference type="InterPro" id="IPR036457">
    <property type="entry name" value="PPM-type-like_dom_sf"/>
</dbReference>
<dbReference type="InterPro" id="IPR029016">
    <property type="entry name" value="GAF-like_dom_sf"/>
</dbReference>
<dbReference type="Gene3D" id="3.30.450.40">
    <property type="match status" value="1"/>
</dbReference>
<dbReference type="Proteomes" id="UP000031184">
    <property type="component" value="Unassembled WGS sequence"/>
</dbReference>
<dbReference type="PANTHER" id="PTHR43156:SF2">
    <property type="entry name" value="STAGE II SPORULATION PROTEIN E"/>
    <property type="match status" value="1"/>
</dbReference>
<gene>
    <name evidence="2" type="ORF">C095_00190</name>
</gene>
<dbReference type="SUPFAM" id="SSF55781">
    <property type="entry name" value="GAF domain-like"/>
    <property type="match status" value="1"/>
</dbReference>
<dbReference type="GO" id="GO:0016791">
    <property type="term" value="F:phosphatase activity"/>
    <property type="evidence" value="ECO:0007669"/>
    <property type="project" value="TreeGrafter"/>
</dbReference>
<comment type="caution">
    <text evidence="2">The sequence shown here is derived from an EMBL/GenBank/DDBJ whole genome shotgun (WGS) entry which is preliminary data.</text>
</comment>
<dbReference type="Gene3D" id="3.60.40.10">
    <property type="entry name" value="PPM-type phosphatase domain"/>
    <property type="match status" value="1"/>
</dbReference>
<accession>A0A0B4EA45</accession>
<protein>
    <submittedName>
        <fullName evidence="2">Uncharacterized protein</fullName>
    </submittedName>
</protein>
<evidence type="ECO:0000256" key="1">
    <source>
        <dbReference type="ARBA" id="ARBA00022801"/>
    </source>
</evidence>
<name>A0A0B4EA45_9FUSO</name>